<dbReference type="PROSITE" id="PS50004">
    <property type="entry name" value="C2"/>
    <property type="match status" value="1"/>
</dbReference>
<dbReference type="Proteomes" id="UP000023152">
    <property type="component" value="Unassembled WGS sequence"/>
</dbReference>
<dbReference type="SUPFAM" id="SSF49562">
    <property type="entry name" value="C2 domain (Calcium/lipid-binding domain, CaLB)"/>
    <property type="match status" value="1"/>
</dbReference>
<sequence>MVLIFIKGANGEHLSLDVSANSTVKDLKKRISKQLSVASKRQRLIFRGNVLKDEETLRKDKYSWEKNNWLCVSENTVSYSIQKECTIQLFVPKKNDDQNESRDKRDSESRSISNTPIHVKCENVTDNDYKDRVSNELNFGDVVLIELIEGKDLKKSDFWTGSSDPYKFKSNVERGKKINKTVHIYFFLFFSLKDTWQRIKWFKNCEKENDKNDGFKANRLAPIEIESQCAPGGRFSPVSFTRLRRRNRQKNVPWKSGKRENKRISKRIQRNLLVKQSPNQQCRRMNDNTSSDNSNGGHTLKKSKSQDRLTEVVEDGLEFLVYDHDTFTSDDFLGKAQVRLDYLPFNTVVDLWIPLENVETGHIHVKIRRCALVSPMHRNVVFKLMDKERSITAQDLHKYKITLNQLVGEVIFSFSFKKKRFI</sequence>
<dbReference type="SUPFAM" id="SSF54236">
    <property type="entry name" value="Ubiquitin-like"/>
    <property type="match status" value="1"/>
</dbReference>
<feature type="domain" description="Ubiquitin-like" evidence="3">
    <location>
        <begin position="2"/>
        <end position="59"/>
    </location>
</feature>
<evidence type="ECO:0000313" key="4">
    <source>
        <dbReference type="EMBL" id="ETO29063.1"/>
    </source>
</evidence>
<evidence type="ECO:0000259" key="2">
    <source>
        <dbReference type="PROSITE" id="PS50004"/>
    </source>
</evidence>
<protein>
    <submittedName>
        <fullName evidence="4">Uncharacterized protein</fullName>
    </submittedName>
</protein>
<dbReference type="Gene3D" id="2.60.40.150">
    <property type="entry name" value="C2 domain"/>
    <property type="match status" value="1"/>
</dbReference>
<feature type="domain" description="C2" evidence="2">
    <location>
        <begin position="219"/>
        <end position="353"/>
    </location>
</feature>
<gene>
    <name evidence="4" type="ORF">RFI_08060</name>
</gene>
<organism evidence="4 5">
    <name type="scientific">Reticulomyxa filosa</name>
    <dbReference type="NCBI Taxonomy" id="46433"/>
    <lineage>
        <taxon>Eukaryota</taxon>
        <taxon>Sar</taxon>
        <taxon>Rhizaria</taxon>
        <taxon>Retaria</taxon>
        <taxon>Foraminifera</taxon>
        <taxon>Monothalamids</taxon>
        <taxon>Reticulomyxidae</taxon>
        <taxon>Reticulomyxa</taxon>
    </lineage>
</organism>
<evidence type="ECO:0000313" key="5">
    <source>
        <dbReference type="Proteomes" id="UP000023152"/>
    </source>
</evidence>
<evidence type="ECO:0000256" key="1">
    <source>
        <dbReference type="SAM" id="MobiDB-lite"/>
    </source>
</evidence>
<dbReference type="Pfam" id="PF00168">
    <property type="entry name" value="C2"/>
    <property type="match status" value="1"/>
</dbReference>
<dbReference type="InterPro" id="IPR035892">
    <property type="entry name" value="C2_domain_sf"/>
</dbReference>
<dbReference type="PROSITE" id="PS50053">
    <property type="entry name" value="UBIQUITIN_2"/>
    <property type="match status" value="1"/>
</dbReference>
<dbReference type="InterPro" id="IPR000626">
    <property type="entry name" value="Ubiquitin-like_dom"/>
</dbReference>
<dbReference type="EMBL" id="ASPP01006282">
    <property type="protein sequence ID" value="ETO29063.1"/>
    <property type="molecule type" value="Genomic_DNA"/>
</dbReference>
<evidence type="ECO:0000259" key="3">
    <source>
        <dbReference type="PROSITE" id="PS50053"/>
    </source>
</evidence>
<dbReference type="PANTHER" id="PTHR47264:SF3">
    <property type="entry name" value="SYNAPTOTAGMIN-5 ISOFORM X1"/>
    <property type="match status" value="1"/>
</dbReference>
<dbReference type="OrthoDB" id="1649877at2759"/>
<dbReference type="InterPro" id="IPR000008">
    <property type="entry name" value="C2_dom"/>
</dbReference>
<accession>X6NSY0</accession>
<dbReference type="PROSITE" id="PS00299">
    <property type="entry name" value="UBIQUITIN_1"/>
    <property type="match status" value="1"/>
</dbReference>
<dbReference type="Pfam" id="PF00240">
    <property type="entry name" value="ubiquitin"/>
    <property type="match status" value="1"/>
</dbReference>
<dbReference type="SMART" id="SM00213">
    <property type="entry name" value="UBQ"/>
    <property type="match status" value="1"/>
</dbReference>
<dbReference type="InterPro" id="IPR029071">
    <property type="entry name" value="Ubiquitin-like_domsf"/>
</dbReference>
<dbReference type="Gene3D" id="3.10.20.90">
    <property type="entry name" value="Phosphatidylinositol 3-kinase Catalytic Subunit, Chain A, domain 1"/>
    <property type="match status" value="1"/>
</dbReference>
<feature type="region of interest" description="Disordered" evidence="1">
    <location>
        <begin position="275"/>
        <end position="307"/>
    </location>
</feature>
<dbReference type="AlphaFoldDB" id="X6NSY0"/>
<reference evidence="4 5" key="1">
    <citation type="journal article" date="2013" name="Curr. Biol.">
        <title>The Genome of the Foraminiferan Reticulomyxa filosa.</title>
        <authorList>
            <person name="Glockner G."/>
            <person name="Hulsmann N."/>
            <person name="Schleicher M."/>
            <person name="Noegel A.A."/>
            <person name="Eichinger L."/>
            <person name="Gallinger C."/>
            <person name="Pawlowski J."/>
            <person name="Sierra R."/>
            <person name="Euteneuer U."/>
            <person name="Pillet L."/>
            <person name="Moustafa A."/>
            <person name="Platzer M."/>
            <person name="Groth M."/>
            <person name="Szafranski K."/>
            <person name="Schliwa M."/>
        </authorList>
    </citation>
    <scope>NUCLEOTIDE SEQUENCE [LARGE SCALE GENOMIC DNA]</scope>
</reference>
<dbReference type="CDD" id="cd17039">
    <property type="entry name" value="Ubl_ubiquitin_like"/>
    <property type="match status" value="1"/>
</dbReference>
<name>X6NSY0_RETFI</name>
<proteinExistence type="predicted"/>
<dbReference type="InterPro" id="IPR019954">
    <property type="entry name" value="Ubiquitin_CS"/>
</dbReference>
<keyword evidence="5" id="KW-1185">Reference proteome</keyword>
<comment type="caution">
    <text evidence="4">The sequence shown here is derived from an EMBL/GenBank/DDBJ whole genome shotgun (WGS) entry which is preliminary data.</text>
</comment>
<dbReference type="PANTHER" id="PTHR47264">
    <property type="entry name" value="OS01G0128800 PROTEIN"/>
    <property type="match status" value="1"/>
</dbReference>